<keyword evidence="1" id="KW-0812">Transmembrane</keyword>
<dbReference type="Proteomes" id="UP000258927">
    <property type="component" value="Chromosome"/>
</dbReference>
<evidence type="ECO:0000313" key="3">
    <source>
        <dbReference type="Proteomes" id="UP000258927"/>
    </source>
</evidence>
<dbReference type="EMBL" id="CP021330">
    <property type="protein sequence ID" value="AVX04023.1"/>
    <property type="molecule type" value="Genomic_DNA"/>
</dbReference>
<accession>A0A2R4MDH7</accession>
<reference evidence="2 3" key="1">
    <citation type="submission" date="2017-05" db="EMBL/GenBank/DDBJ databases">
        <title>Genome Analysis of Maritalea myrionectae HL2708#5.</title>
        <authorList>
            <consortium name="Cotde Inc.-PKNU"/>
            <person name="Jang D."/>
            <person name="Oh H.-M."/>
        </authorList>
    </citation>
    <scope>NUCLEOTIDE SEQUENCE [LARGE SCALE GENOMIC DNA]</scope>
    <source>
        <strain evidence="2 3">HL2708#5</strain>
    </source>
</reference>
<sequence>MKVWLQTAMLPSIRKRCLKTALIVGTLLMLINYYDRLMIGQLLMTDLIKIALTYCVPYVVCTTASVSAVLEKREQRSNPAHKT</sequence>
<feature type="transmembrane region" description="Helical" evidence="1">
    <location>
        <begin position="21"/>
        <end position="39"/>
    </location>
</feature>
<dbReference type="RefSeq" id="WP_117395446.1">
    <property type="nucleotide sequence ID" value="NZ_CP021330.1"/>
</dbReference>
<keyword evidence="1" id="KW-0472">Membrane</keyword>
<dbReference type="AlphaFoldDB" id="A0A2R4MDH7"/>
<gene>
    <name evidence="2" type="ORF">MXMO3_01493</name>
</gene>
<evidence type="ECO:0008006" key="4">
    <source>
        <dbReference type="Google" id="ProtNLM"/>
    </source>
</evidence>
<keyword evidence="1" id="KW-1133">Transmembrane helix</keyword>
<organism evidence="2 3">
    <name type="scientific">Maritalea myrionectae</name>
    <dbReference type="NCBI Taxonomy" id="454601"/>
    <lineage>
        <taxon>Bacteria</taxon>
        <taxon>Pseudomonadati</taxon>
        <taxon>Pseudomonadota</taxon>
        <taxon>Alphaproteobacteria</taxon>
        <taxon>Hyphomicrobiales</taxon>
        <taxon>Devosiaceae</taxon>
        <taxon>Maritalea</taxon>
    </lineage>
</organism>
<dbReference type="STRING" id="1122213.GCA_000423365_01301"/>
<evidence type="ECO:0000313" key="2">
    <source>
        <dbReference type="EMBL" id="AVX04023.1"/>
    </source>
</evidence>
<proteinExistence type="predicted"/>
<dbReference type="KEGG" id="mmyr:MXMO3_01493"/>
<feature type="transmembrane region" description="Helical" evidence="1">
    <location>
        <begin position="51"/>
        <end position="70"/>
    </location>
</feature>
<dbReference type="NCBIfam" id="NF038050">
    <property type="entry name" value="NrtS"/>
    <property type="match status" value="1"/>
</dbReference>
<keyword evidence="3" id="KW-1185">Reference proteome</keyword>
<dbReference type="InterPro" id="IPR047700">
    <property type="entry name" value="NrtS-like"/>
</dbReference>
<protein>
    <recommendedName>
        <fullName evidence="4">Phosphoenolpyruvate protein kinase</fullName>
    </recommendedName>
</protein>
<name>A0A2R4MDH7_9HYPH</name>
<evidence type="ECO:0000256" key="1">
    <source>
        <dbReference type="SAM" id="Phobius"/>
    </source>
</evidence>